<feature type="binding site" evidence="12">
    <location>
        <position position="407"/>
    </location>
    <ligand>
        <name>Zn(2+)</name>
        <dbReference type="ChEBI" id="CHEBI:29105"/>
    </ligand>
</feature>
<evidence type="ECO:0000256" key="6">
    <source>
        <dbReference type="ARBA" id="ARBA00022833"/>
    </source>
</evidence>
<dbReference type="Gene3D" id="1.10.287.610">
    <property type="entry name" value="Helix hairpin bin"/>
    <property type="match status" value="1"/>
</dbReference>
<dbReference type="InterPro" id="IPR036420">
    <property type="entry name" value="BRCT_dom_sf"/>
</dbReference>
<gene>
    <name evidence="12 14" type="primary">ligA</name>
    <name evidence="14" type="ORF">FYJ59_02810</name>
</gene>
<keyword evidence="4 12" id="KW-0479">Metal-binding</keyword>
<feature type="binding site" evidence="12">
    <location>
        <position position="160"/>
    </location>
    <ligand>
        <name>NAD(+)</name>
        <dbReference type="ChEBI" id="CHEBI:57540"/>
    </ligand>
</feature>
<evidence type="ECO:0000256" key="1">
    <source>
        <dbReference type="ARBA" id="ARBA00004067"/>
    </source>
</evidence>
<evidence type="ECO:0000256" key="7">
    <source>
        <dbReference type="ARBA" id="ARBA00022842"/>
    </source>
</evidence>
<feature type="domain" description="BRCT" evidence="13">
    <location>
        <begin position="572"/>
        <end position="645"/>
    </location>
</feature>
<keyword evidence="7 12" id="KW-0460">Magnesium</keyword>
<comment type="catalytic activity">
    <reaction evidence="11 12">
        <text>NAD(+) + (deoxyribonucleotide)n-3'-hydroxyl + 5'-phospho-(deoxyribonucleotide)m = (deoxyribonucleotide)n+m + AMP + beta-nicotinamide D-nucleotide.</text>
        <dbReference type="EC" id="6.5.1.2"/>
    </reaction>
</comment>
<dbReference type="RefSeq" id="WP_154495165.1">
    <property type="nucleotide sequence ID" value="NZ_VUMU01000002.1"/>
</dbReference>
<dbReference type="Proteomes" id="UP000476055">
    <property type="component" value="Unassembled WGS sequence"/>
</dbReference>
<keyword evidence="9 12" id="KW-0234">DNA repair</keyword>
<dbReference type="GO" id="GO:0006281">
    <property type="term" value="P:DNA repair"/>
    <property type="evidence" value="ECO:0007669"/>
    <property type="project" value="UniProtKB-KW"/>
</dbReference>
<dbReference type="Gene3D" id="3.40.50.10190">
    <property type="entry name" value="BRCT domain"/>
    <property type="match status" value="1"/>
</dbReference>
<keyword evidence="3 12" id="KW-0235">DNA replication</keyword>
<evidence type="ECO:0000256" key="10">
    <source>
        <dbReference type="ARBA" id="ARBA00023211"/>
    </source>
</evidence>
<dbReference type="SUPFAM" id="SSF56091">
    <property type="entry name" value="DNA ligase/mRNA capping enzyme, catalytic domain"/>
    <property type="match status" value="1"/>
</dbReference>
<dbReference type="InterPro" id="IPR001357">
    <property type="entry name" value="BRCT_dom"/>
</dbReference>
<evidence type="ECO:0000313" key="15">
    <source>
        <dbReference type="Proteomes" id="UP000476055"/>
    </source>
</evidence>
<dbReference type="InterPro" id="IPR010994">
    <property type="entry name" value="RuvA_2-like"/>
</dbReference>
<feature type="active site" description="N6-AMP-lysine intermediate" evidence="12">
    <location>
        <position position="105"/>
    </location>
</feature>
<organism evidence="14 15">
    <name type="scientific">Waltera intestinalis</name>
    <dbReference type="NCBI Taxonomy" id="2606635"/>
    <lineage>
        <taxon>Bacteria</taxon>
        <taxon>Bacillati</taxon>
        <taxon>Bacillota</taxon>
        <taxon>Clostridia</taxon>
        <taxon>Lachnospirales</taxon>
        <taxon>Lachnospiraceae</taxon>
        <taxon>Waltera</taxon>
    </lineage>
</organism>
<dbReference type="GO" id="GO:0003677">
    <property type="term" value="F:DNA binding"/>
    <property type="evidence" value="ECO:0007669"/>
    <property type="project" value="InterPro"/>
</dbReference>
<dbReference type="SUPFAM" id="SSF52113">
    <property type="entry name" value="BRCT domain"/>
    <property type="match status" value="1"/>
</dbReference>
<dbReference type="Gene3D" id="2.40.50.140">
    <property type="entry name" value="Nucleic acid-binding proteins"/>
    <property type="match status" value="1"/>
</dbReference>
<protein>
    <recommendedName>
        <fullName evidence="12">DNA ligase</fullName>
        <ecNumber evidence="12">6.5.1.2</ecNumber>
    </recommendedName>
    <alternativeName>
        <fullName evidence="12">Polydeoxyribonucleotide synthase [NAD(+)]</fullName>
    </alternativeName>
</protein>
<dbReference type="InterPro" id="IPR003583">
    <property type="entry name" value="Hlx-hairpin-Hlx_DNA-bd_motif"/>
</dbReference>
<keyword evidence="10 12" id="KW-0464">Manganese</keyword>
<dbReference type="SMART" id="SM00532">
    <property type="entry name" value="LIGANc"/>
    <property type="match status" value="1"/>
</dbReference>
<evidence type="ECO:0000256" key="5">
    <source>
        <dbReference type="ARBA" id="ARBA00022763"/>
    </source>
</evidence>
<comment type="function">
    <text evidence="1 12">DNA ligase that catalyzes the formation of phosphodiester linkages between 5'-phosphoryl and 3'-hydroxyl groups in double-stranded DNA using NAD as a coenzyme and as the energy source for the reaction. It is essential for DNA replication and repair of damaged DNA.</text>
</comment>
<dbReference type="Gene3D" id="1.10.150.20">
    <property type="entry name" value="5' to 3' exonuclease, C-terminal subdomain"/>
    <property type="match status" value="2"/>
</dbReference>
<dbReference type="SMART" id="SM00278">
    <property type="entry name" value="HhH1"/>
    <property type="match status" value="3"/>
</dbReference>
<feature type="binding site" evidence="12">
    <location>
        <begin position="81"/>
        <end position="82"/>
    </location>
    <ligand>
        <name>NAD(+)</name>
        <dbReference type="ChEBI" id="CHEBI:57540"/>
    </ligand>
</feature>
<sequence length="657" mass="73775">MQSSKIDRIKYLVEQLNAASESYYAKDREIMSNYEYDKLYDELVELEKETGVTLANSPTVNVGYEAVDELPKERHESPMLSLGKTKSREELRDWLQGNPAILSWKLDGLTIVLTYREGKLAKAVTRGNGEIGEVITNNARTFKNLPLNISYTGELILRGEAVITYSDFEKINGEIADAEAKYKNPRNLCSGSVRQLNNEITAKRNVRFYAFTLVKADDVDFHDSKEAQFAFLQEQGFAVVEHVAVTEENILSVIEDFEHKIEHYDIPSDGLVLTYESISYGQSLGRTAKFPRDSIAFKWADELRETTLKEIEWSASRTGLINPVAIFEPVELEGTTVSRASVHNISILRSLRLGIGDHITVYKANMIIPQIAENLTGSDNVEIPKVCPVCGQPTEIRQMNEVQTLYCTNEKCPAKEIKAYTLFVSRDALNIDGLSEATLEKMIDQGFIHEYADLFRLDRYKEVITQMEGFGEKSYQNMIDSIEAARHTTLPRLIYGLGIAGIGVANAKVLCRYFDYDLEKMQSADTETLSAIPGVGEVLAGAFTEYMSDAENLEQIEHLKQFLTIETPKVDENAQTLSGMSFVVTGSLNHYASRNDLKEVIEERGGKVTGSVTGKTTCLINNDITSTSSKNKKAKELQVPILTEEDFLKTYDIPYEE</sequence>
<feature type="binding site" evidence="12">
    <location>
        <position position="298"/>
    </location>
    <ligand>
        <name>NAD(+)</name>
        <dbReference type="ChEBI" id="CHEBI:57540"/>
    </ligand>
</feature>
<evidence type="ECO:0000313" key="14">
    <source>
        <dbReference type="EMBL" id="MST57183.1"/>
    </source>
</evidence>
<dbReference type="GO" id="GO:0003911">
    <property type="term" value="F:DNA ligase (NAD+) activity"/>
    <property type="evidence" value="ECO:0007669"/>
    <property type="project" value="UniProtKB-UniRule"/>
</dbReference>
<keyword evidence="2 12" id="KW-0436">Ligase</keyword>
<dbReference type="AlphaFoldDB" id="A0A6L5YGD6"/>
<dbReference type="Pfam" id="PF14520">
    <property type="entry name" value="HHH_5"/>
    <property type="match status" value="1"/>
</dbReference>
<evidence type="ECO:0000256" key="4">
    <source>
        <dbReference type="ARBA" id="ARBA00022723"/>
    </source>
</evidence>
<comment type="cofactor">
    <cofactor evidence="12">
        <name>Mg(2+)</name>
        <dbReference type="ChEBI" id="CHEBI:18420"/>
    </cofactor>
    <cofactor evidence="12">
        <name>Mn(2+)</name>
        <dbReference type="ChEBI" id="CHEBI:29035"/>
    </cofactor>
</comment>
<dbReference type="InterPro" id="IPR001679">
    <property type="entry name" value="DNA_ligase"/>
</dbReference>
<dbReference type="SUPFAM" id="SSF47781">
    <property type="entry name" value="RuvA domain 2-like"/>
    <property type="match status" value="1"/>
</dbReference>
<dbReference type="CDD" id="cd17748">
    <property type="entry name" value="BRCT_DNA_ligase_like"/>
    <property type="match status" value="1"/>
</dbReference>
<dbReference type="NCBIfam" id="TIGR00575">
    <property type="entry name" value="dnlj"/>
    <property type="match status" value="1"/>
</dbReference>
<feature type="binding site" evidence="12">
    <location>
        <position position="126"/>
    </location>
    <ligand>
        <name>NAD(+)</name>
        <dbReference type="ChEBI" id="CHEBI:57540"/>
    </ligand>
</feature>
<dbReference type="EC" id="6.5.1.2" evidence="12"/>
<evidence type="ECO:0000256" key="12">
    <source>
        <dbReference type="HAMAP-Rule" id="MF_01588"/>
    </source>
</evidence>
<dbReference type="NCBIfam" id="NF005932">
    <property type="entry name" value="PRK07956.1"/>
    <property type="match status" value="1"/>
</dbReference>
<dbReference type="SMART" id="SM00292">
    <property type="entry name" value="BRCT"/>
    <property type="match status" value="1"/>
</dbReference>
<feature type="binding site" evidence="12">
    <location>
        <position position="390"/>
    </location>
    <ligand>
        <name>Zn(2+)</name>
        <dbReference type="ChEBI" id="CHEBI:29105"/>
    </ligand>
</feature>
<dbReference type="SUPFAM" id="SSF50249">
    <property type="entry name" value="Nucleic acid-binding proteins"/>
    <property type="match status" value="1"/>
</dbReference>
<dbReference type="InterPro" id="IPR012340">
    <property type="entry name" value="NA-bd_OB-fold"/>
</dbReference>
<dbReference type="InterPro" id="IPR004150">
    <property type="entry name" value="NAD_DNA_ligase_OB"/>
</dbReference>
<dbReference type="EMBL" id="VUMU01000002">
    <property type="protein sequence ID" value="MST57183.1"/>
    <property type="molecule type" value="Genomic_DNA"/>
</dbReference>
<keyword evidence="15" id="KW-1185">Reference proteome</keyword>
<comment type="caution">
    <text evidence="14">The sequence shown here is derived from an EMBL/GenBank/DDBJ whole genome shotgun (WGS) entry which is preliminary data.</text>
</comment>
<dbReference type="Pfam" id="PF03120">
    <property type="entry name" value="OB_DNA_ligase"/>
    <property type="match status" value="1"/>
</dbReference>
<dbReference type="Pfam" id="PF00533">
    <property type="entry name" value="BRCT"/>
    <property type="match status" value="1"/>
</dbReference>
<evidence type="ECO:0000256" key="2">
    <source>
        <dbReference type="ARBA" id="ARBA00022598"/>
    </source>
</evidence>
<dbReference type="Pfam" id="PF03119">
    <property type="entry name" value="DNA_ligase_ZBD"/>
    <property type="match status" value="1"/>
</dbReference>
<feature type="binding site" evidence="12">
    <location>
        <position position="412"/>
    </location>
    <ligand>
        <name>Zn(2+)</name>
        <dbReference type="ChEBI" id="CHEBI:29105"/>
    </ligand>
</feature>
<accession>A0A6L5YGD6</accession>
<reference evidence="14 15" key="1">
    <citation type="submission" date="2019-08" db="EMBL/GenBank/DDBJ databases">
        <title>In-depth cultivation of the pig gut microbiome towards novel bacterial diversity and tailored functional studies.</title>
        <authorList>
            <person name="Wylensek D."/>
            <person name="Hitch T.C.A."/>
            <person name="Clavel T."/>
        </authorList>
    </citation>
    <scope>NUCLEOTIDE SEQUENCE [LARGE SCALE GENOMIC DNA]</scope>
    <source>
        <strain evidence="14 15">WCA3-601-WT-6H</strain>
    </source>
</reference>
<name>A0A6L5YGD6_9FIRM</name>
<dbReference type="Gene3D" id="3.30.470.30">
    <property type="entry name" value="DNA ligase/mRNA capping enzyme"/>
    <property type="match status" value="1"/>
</dbReference>
<proteinExistence type="inferred from homology"/>
<dbReference type="HAMAP" id="MF_01588">
    <property type="entry name" value="DNA_ligase_A"/>
    <property type="match status" value="1"/>
</dbReference>
<dbReference type="GO" id="GO:0046872">
    <property type="term" value="F:metal ion binding"/>
    <property type="evidence" value="ECO:0007669"/>
    <property type="project" value="UniProtKB-KW"/>
</dbReference>
<dbReference type="PIRSF" id="PIRSF001604">
    <property type="entry name" value="LigA"/>
    <property type="match status" value="1"/>
</dbReference>
<keyword evidence="8 12" id="KW-0520">NAD</keyword>
<dbReference type="InterPro" id="IPR004149">
    <property type="entry name" value="Znf_DNAligase_C4"/>
</dbReference>
<dbReference type="InterPro" id="IPR041663">
    <property type="entry name" value="DisA/LigA_HHH"/>
</dbReference>
<dbReference type="Pfam" id="PF01653">
    <property type="entry name" value="DNA_ligase_aden"/>
    <property type="match status" value="1"/>
</dbReference>
<comment type="similarity">
    <text evidence="12">Belongs to the NAD-dependent DNA ligase family. LigA subfamily.</text>
</comment>
<dbReference type="Pfam" id="PF12826">
    <property type="entry name" value="HHH_2"/>
    <property type="match status" value="1"/>
</dbReference>
<dbReference type="GO" id="GO:0006260">
    <property type="term" value="P:DNA replication"/>
    <property type="evidence" value="ECO:0007669"/>
    <property type="project" value="UniProtKB-KW"/>
</dbReference>
<dbReference type="InterPro" id="IPR013840">
    <property type="entry name" value="DNAligase_N"/>
</dbReference>
<evidence type="ECO:0000256" key="8">
    <source>
        <dbReference type="ARBA" id="ARBA00023027"/>
    </source>
</evidence>
<keyword evidence="5 12" id="KW-0227">DNA damage</keyword>
<evidence type="ECO:0000259" key="13">
    <source>
        <dbReference type="PROSITE" id="PS50172"/>
    </source>
</evidence>
<keyword evidence="6 12" id="KW-0862">Zinc</keyword>
<evidence type="ECO:0000256" key="3">
    <source>
        <dbReference type="ARBA" id="ARBA00022705"/>
    </source>
</evidence>
<feature type="binding site" evidence="12">
    <location>
        <position position="387"/>
    </location>
    <ligand>
        <name>Zn(2+)</name>
        <dbReference type="ChEBI" id="CHEBI:29105"/>
    </ligand>
</feature>
<comment type="caution">
    <text evidence="12">Lacks conserved residue(s) required for the propagation of feature annotation.</text>
</comment>
<dbReference type="InterPro" id="IPR013839">
    <property type="entry name" value="DNAligase_adenylation"/>
</dbReference>
<evidence type="ECO:0000256" key="9">
    <source>
        <dbReference type="ARBA" id="ARBA00023204"/>
    </source>
</evidence>
<evidence type="ECO:0000256" key="11">
    <source>
        <dbReference type="ARBA" id="ARBA00034005"/>
    </source>
</evidence>
<dbReference type="PROSITE" id="PS50172">
    <property type="entry name" value="BRCT"/>
    <property type="match status" value="1"/>
</dbReference>